<evidence type="ECO:0000256" key="7">
    <source>
        <dbReference type="ARBA" id="ARBA00022957"/>
    </source>
</evidence>
<keyword evidence="11" id="KW-0934">Plastid</keyword>
<dbReference type="HAMAP" id="MF_01456">
    <property type="entry name" value="NDH1_NuoK"/>
    <property type="match status" value="1"/>
</dbReference>
<keyword evidence="6 10" id="KW-0521">NADP</keyword>
<comment type="catalytic activity">
    <reaction evidence="10">
        <text>a plastoquinone + NADPH + (n+1) H(+)(in) = a plastoquinol + NADP(+) + n H(+)(out)</text>
        <dbReference type="Rhea" id="RHEA:42612"/>
        <dbReference type="Rhea" id="RHEA-COMP:9561"/>
        <dbReference type="Rhea" id="RHEA-COMP:9562"/>
        <dbReference type="ChEBI" id="CHEBI:15378"/>
        <dbReference type="ChEBI" id="CHEBI:17757"/>
        <dbReference type="ChEBI" id="CHEBI:57783"/>
        <dbReference type="ChEBI" id="CHEBI:58349"/>
        <dbReference type="ChEBI" id="CHEBI:62192"/>
    </reaction>
</comment>
<dbReference type="GO" id="GO:0030964">
    <property type="term" value="C:NADH dehydrogenase complex"/>
    <property type="evidence" value="ECO:0007669"/>
    <property type="project" value="TreeGrafter"/>
</dbReference>
<keyword evidence="10" id="KW-1278">Translocase</keyword>
<dbReference type="GO" id="GO:0016655">
    <property type="term" value="F:oxidoreductase activity, acting on NAD(P)H, quinone or similar compound as acceptor"/>
    <property type="evidence" value="ECO:0007669"/>
    <property type="project" value="UniProtKB-UniRule"/>
</dbReference>
<comment type="catalytic activity">
    <reaction evidence="10">
        <text>a plastoquinone + NADH + (n+1) H(+)(in) = a plastoquinol + NAD(+) + n H(+)(out)</text>
        <dbReference type="Rhea" id="RHEA:42608"/>
        <dbReference type="Rhea" id="RHEA-COMP:9561"/>
        <dbReference type="Rhea" id="RHEA-COMP:9562"/>
        <dbReference type="ChEBI" id="CHEBI:15378"/>
        <dbReference type="ChEBI" id="CHEBI:17757"/>
        <dbReference type="ChEBI" id="CHEBI:57540"/>
        <dbReference type="ChEBI" id="CHEBI:57945"/>
        <dbReference type="ChEBI" id="CHEBI:62192"/>
    </reaction>
</comment>
<feature type="transmembrane region" description="Helical" evidence="10">
    <location>
        <begin position="6"/>
        <end position="22"/>
    </location>
</feature>
<dbReference type="InterPro" id="IPR039428">
    <property type="entry name" value="NUOK/Mnh_C1-like"/>
</dbReference>
<keyword evidence="8 10" id="KW-1133">Transmembrane helix</keyword>
<dbReference type="Gene3D" id="1.10.287.3510">
    <property type="match status" value="1"/>
</dbReference>
<dbReference type="AlphaFoldDB" id="A0A8F2XVV1"/>
<dbReference type="GO" id="GO:0042773">
    <property type="term" value="P:ATP synthesis coupled electron transport"/>
    <property type="evidence" value="ECO:0007669"/>
    <property type="project" value="InterPro"/>
</dbReference>
<comment type="function">
    <text evidence="10">NDH shuttles electrons from NAD(P)H:plastoquinone, via FMN and iron-sulfur (Fe-S) centers, to quinones in the photosynthetic chain and possibly in a chloroplast respiratory chain. The immediate electron acceptor for the enzyme in this species is believed to be plastoquinone. Couples the redox reaction to proton translocation, and thus conserves the redox energy in a proton gradient.</text>
</comment>
<evidence type="ECO:0000256" key="5">
    <source>
        <dbReference type="ARBA" id="ARBA00022719"/>
    </source>
</evidence>
<comment type="similarity">
    <text evidence="2 10">Belongs to the complex I subunit 4L family.</text>
</comment>
<evidence type="ECO:0000256" key="2">
    <source>
        <dbReference type="ARBA" id="ARBA00010519"/>
    </source>
</evidence>
<dbReference type="NCBIfam" id="NF004322">
    <property type="entry name" value="PRK05715.1-4"/>
    <property type="match status" value="1"/>
</dbReference>
<protein>
    <recommendedName>
        <fullName evidence="10">NAD(P)H-quinone oxidoreductase subunit 4L, chloroplastic</fullName>
        <ecNumber evidence="10">7.1.1.-</ecNumber>
    </recommendedName>
    <alternativeName>
        <fullName evidence="10">NAD(P)H dehydrogenase subunit 4L</fullName>
    </alternativeName>
    <alternativeName>
        <fullName evidence="10">NADH-plastoquinone oxidoreductase subunit 4L</fullName>
    </alternativeName>
</protein>
<dbReference type="EC" id="7.1.1.-" evidence="10"/>
<evidence type="ECO:0000256" key="6">
    <source>
        <dbReference type="ARBA" id="ARBA00022857"/>
    </source>
</evidence>
<dbReference type="GO" id="GO:0009535">
    <property type="term" value="C:chloroplast thylakoid membrane"/>
    <property type="evidence" value="ECO:0007669"/>
    <property type="project" value="UniProtKB-SubCell"/>
</dbReference>
<dbReference type="NCBIfam" id="NF004323">
    <property type="entry name" value="PRK05715.1-5"/>
    <property type="match status" value="1"/>
</dbReference>
<evidence type="ECO:0000256" key="10">
    <source>
        <dbReference type="HAMAP-Rule" id="MF_01456"/>
    </source>
</evidence>
<dbReference type="GO" id="GO:0019684">
    <property type="term" value="P:photosynthesis, light reaction"/>
    <property type="evidence" value="ECO:0007669"/>
    <property type="project" value="UniProtKB-UniRule"/>
</dbReference>
<sequence>MLEHTLNLGAFLFCIGVFGLITSRNMVRALMCLELIFNAVNINLVTFSNFLDSSQIKGEIFSIFIIAIAAAEATIGLAIVLAIYRNRKSTRIDQFNLLKW</sequence>
<dbReference type="InterPro" id="IPR001133">
    <property type="entry name" value="NADH_UbQ_OxRdtase_chain4L/K"/>
</dbReference>
<comment type="subcellular location">
    <subcellularLocation>
        <location evidence="1">Membrane</location>
        <topology evidence="1">Multi-pass membrane protein</topology>
    </subcellularLocation>
    <subcellularLocation>
        <location evidence="10">Plastid</location>
        <location evidence="10">Chloroplast thylakoid membrane</location>
        <topology evidence="10">Multi-pass membrane protein</topology>
    </subcellularLocation>
</comment>
<evidence type="ECO:0000256" key="3">
    <source>
        <dbReference type="ARBA" id="ARBA00022448"/>
    </source>
</evidence>
<dbReference type="PANTHER" id="PTHR11434">
    <property type="entry name" value="NADH-UBIQUINONE OXIDOREDUCTASE SUBUNIT ND4L"/>
    <property type="match status" value="1"/>
</dbReference>
<evidence type="ECO:0000313" key="11">
    <source>
        <dbReference type="EMBL" id="QWW93238.1"/>
    </source>
</evidence>
<keyword evidence="4 10" id="KW-0812">Transmembrane</keyword>
<comment type="subunit">
    <text evidence="10">NDH is composed of at least 16 different subunits, 5 of which are encoded in the nucleus.</text>
</comment>
<name>A0A8F2XVV1_9MARC</name>
<evidence type="ECO:0000256" key="4">
    <source>
        <dbReference type="ARBA" id="ARBA00022692"/>
    </source>
</evidence>
<keyword evidence="10" id="KW-0793">Thylakoid</keyword>
<dbReference type="FunFam" id="1.10.287.3510:FF:000001">
    <property type="entry name" value="NADH-quinone oxidoreductase subunit K"/>
    <property type="match status" value="1"/>
</dbReference>
<evidence type="ECO:0000256" key="9">
    <source>
        <dbReference type="ARBA" id="ARBA00023136"/>
    </source>
</evidence>
<keyword evidence="5 10" id="KW-0874">Quinone</keyword>
<reference evidence="11" key="1">
    <citation type="journal article" date="2021" name="ACS Synth. Biol.">
        <title>Construction of DNA Tools for Hyperexpression in Marchantia Chloroplasts.</title>
        <authorList>
            <person name="Frangedakis E."/>
            <person name="Guzman-Chavez F."/>
            <person name="Rebmann M."/>
            <person name="Markel K."/>
            <person name="Yu Y."/>
            <person name="Perraki A."/>
            <person name="Tse S.W."/>
            <person name="Liu Y."/>
            <person name="Rever J."/>
            <person name="Sauret-Gueto S."/>
            <person name="Goffinet B."/>
            <person name="Schneider H."/>
            <person name="Haseloff J."/>
        </authorList>
    </citation>
    <scope>NUCLEOTIDE SEQUENCE</scope>
</reference>
<keyword evidence="10" id="KW-0520">NAD</keyword>
<dbReference type="GO" id="GO:0048038">
    <property type="term" value="F:quinone binding"/>
    <property type="evidence" value="ECO:0007669"/>
    <property type="project" value="UniProtKB-KW"/>
</dbReference>
<accession>A0A8F2XVV1</accession>
<keyword evidence="3 10" id="KW-0813">Transport</keyword>
<dbReference type="Pfam" id="PF00420">
    <property type="entry name" value="Oxidored_q2"/>
    <property type="match status" value="1"/>
</dbReference>
<evidence type="ECO:0000256" key="8">
    <source>
        <dbReference type="ARBA" id="ARBA00022989"/>
    </source>
</evidence>
<feature type="transmembrane region" description="Helical" evidence="10">
    <location>
        <begin position="29"/>
        <end position="48"/>
    </location>
</feature>
<evidence type="ECO:0000256" key="1">
    <source>
        <dbReference type="ARBA" id="ARBA00004141"/>
    </source>
</evidence>
<keyword evidence="7 10" id="KW-0618">Plastoquinone</keyword>
<gene>
    <name evidence="10 11" type="primary">ndhE</name>
</gene>
<keyword evidence="9 10" id="KW-0472">Membrane</keyword>
<geneLocation type="chloroplast" evidence="11"/>
<proteinExistence type="inferred from homology"/>
<feature type="transmembrane region" description="Helical" evidence="10">
    <location>
        <begin position="60"/>
        <end position="84"/>
    </location>
</feature>
<dbReference type="EMBL" id="MW429511">
    <property type="protein sequence ID" value="QWW93238.1"/>
    <property type="molecule type" value="Genomic_DNA"/>
</dbReference>
<organism evidence="11">
    <name type="scientific">Lunularia cruciata</name>
    <dbReference type="NCBI Taxonomy" id="56931"/>
    <lineage>
        <taxon>Eukaryota</taxon>
        <taxon>Viridiplantae</taxon>
        <taxon>Streptophyta</taxon>
        <taxon>Embryophyta</taxon>
        <taxon>Marchantiophyta</taxon>
        <taxon>Marchantiopsida</taxon>
        <taxon>Marchantiidae</taxon>
        <taxon>Lunulariales</taxon>
        <taxon>Lunulariaceae</taxon>
        <taxon>Lunularia</taxon>
    </lineage>
</organism>
<dbReference type="PANTHER" id="PTHR11434:SF16">
    <property type="entry name" value="NADH-UBIQUINONE OXIDOREDUCTASE CHAIN 4L"/>
    <property type="match status" value="1"/>
</dbReference>
<keyword evidence="11" id="KW-0150">Chloroplast</keyword>
<dbReference type="NCBIfam" id="NF004320">
    <property type="entry name" value="PRK05715.1-2"/>
    <property type="match status" value="1"/>
</dbReference>